<gene>
    <name evidence="3" type="ORF">O6P32_06925</name>
</gene>
<accession>A0ABT4PHB3</accession>
<dbReference type="PANTHER" id="PTHR34985">
    <property type="entry name" value="SLR0554 PROTEIN"/>
    <property type="match status" value="1"/>
</dbReference>
<proteinExistence type="predicted"/>
<dbReference type="InterPro" id="IPR014907">
    <property type="entry name" value="BT4734-like_N"/>
</dbReference>
<name>A0ABT4PHB3_9BACT</name>
<comment type="caution">
    <text evidence="3">The sequence shown here is derived from an EMBL/GenBank/DDBJ whole genome shotgun (WGS) entry which is preliminary data.</text>
</comment>
<evidence type="ECO:0000259" key="2">
    <source>
        <dbReference type="Pfam" id="PF08800"/>
    </source>
</evidence>
<protein>
    <submittedName>
        <fullName evidence="3">VapE family protein</fullName>
    </submittedName>
</protein>
<dbReference type="InterPro" id="IPR007936">
    <property type="entry name" value="VapE-like_dom"/>
</dbReference>
<reference evidence="3" key="1">
    <citation type="submission" date="2022-12" db="EMBL/GenBank/DDBJ databases">
        <title>Phocaeicola acetigenes sp. nov., isolated feces from a healthy human.</title>
        <authorList>
            <person name="Do H."/>
            <person name="Ha Y.B."/>
            <person name="Kim J.-S."/>
            <person name="Suh M.K."/>
            <person name="Kim H.S."/>
            <person name="Lee J.-S."/>
        </authorList>
    </citation>
    <scope>NUCLEOTIDE SEQUENCE</scope>
    <source>
        <strain evidence="3">KGMB11183</strain>
    </source>
</reference>
<dbReference type="EMBL" id="JAPZVM010000004">
    <property type="protein sequence ID" value="MCZ8372443.1"/>
    <property type="molecule type" value="Genomic_DNA"/>
</dbReference>
<evidence type="ECO:0000313" key="4">
    <source>
        <dbReference type="Proteomes" id="UP001141933"/>
    </source>
</evidence>
<organism evidence="3 4">
    <name type="scientific">Phocaeicola acetigenes</name>
    <dbReference type="NCBI Taxonomy" id="3016083"/>
    <lineage>
        <taxon>Bacteria</taxon>
        <taxon>Pseudomonadati</taxon>
        <taxon>Bacteroidota</taxon>
        <taxon>Bacteroidia</taxon>
        <taxon>Bacteroidales</taxon>
        <taxon>Bacteroidaceae</taxon>
        <taxon>Phocaeicola</taxon>
    </lineage>
</organism>
<evidence type="ECO:0000313" key="3">
    <source>
        <dbReference type="EMBL" id="MCZ8372443.1"/>
    </source>
</evidence>
<sequence length="703" mass="80832">MEKTTFSLFKGYSDTCPSETTLAHLLHLIREDQTVKNHTEKYRYYRSEGYQAPASREKASCPCFAVAVRFSGGKQQKHIASWTGFSLADLDHVPAQRMQEVLQRVREDEHTVLAYVTISGEGIRILFRMDVPMEGLSAAKKIERYKKAFLAANAYYTRLTGVECDGACKNPTRLSGLAADPDVFFNPEAVPFKFSAKDLEPVRNGKLERVTAAINRELKQAGVVYEAHHRNDYIMRTGYLLNEYGIPMEEALQWAEGRFTDYTGDVASIFRSCYADSTKFDTRVPVRGRGRKEGTEAVKRMATVHDIEQFLDTQGVFRHNVITGKYEMRPKECDEDAPFVEVTDRMVNTLWSRMCKEGENLRLSDLRNVLESEYVEDYNPFVHYFNYLPAWDGKTDYIGKLADMVEVCGNQEHFRKCFRKWLVAAVASILDPRIINHEILVLVGPQGVYKTTWFNRLLPEELRAYFYLKTNSSHLTKDDMMTLSEFAFVCLEEIDEMRPSEMNQLKALVTSPDINERRPYGHYKEKRAHIASFCGTTNNANFLNDPTGHRRWLPFEVKQIQNPYDTPIDYEGVYAQALALWKEGFCFWFANDEIREINAHNEQFETTNMELEVIQTGYRRPMPGEECQFMTVTDIMARAGFMLKMPLSTVKIGLALKKLGFEQVRAAGKRGYRVIPLNDEEIHHNRLAMGRYTEPPAEGEASV</sequence>
<evidence type="ECO:0000259" key="1">
    <source>
        <dbReference type="Pfam" id="PF05272"/>
    </source>
</evidence>
<feature type="domain" description="BT4734-like N-terminal" evidence="2">
    <location>
        <begin position="57"/>
        <end position="185"/>
    </location>
</feature>
<keyword evidence="4" id="KW-1185">Reference proteome</keyword>
<dbReference type="RefSeq" id="WP_269877649.1">
    <property type="nucleotide sequence ID" value="NZ_JAPZVM010000004.1"/>
</dbReference>
<dbReference type="Pfam" id="PF05272">
    <property type="entry name" value="VapE-like_dom"/>
    <property type="match status" value="1"/>
</dbReference>
<dbReference type="Proteomes" id="UP001141933">
    <property type="component" value="Unassembled WGS sequence"/>
</dbReference>
<dbReference type="Pfam" id="PF08800">
    <property type="entry name" value="BT4734-like_N"/>
    <property type="match status" value="1"/>
</dbReference>
<feature type="domain" description="Virulence-associated protein E-like" evidence="1">
    <location>
        <begin position="390"/>
        <end position="605"/>
    </location>
</feature>
<dbReference type="PANTHER" id="PTHR34985:SF1">
    <property type="entry name" value="SLR0554 PROTEIN"/>
    <property type="match status" value="1"/>
</dbReference>